<accession>A0AA88NYR3</accession>
<dbReference type="Proteomes" id="UP001187315">
    <property type="component" value="Unassembled WGS sequence"/>
</dbReference>
<evidence type="ECO:0000313" key="2">
    <source>
        <dbReference type="EMBL" id="KAK2866803.1"/>
    </source>
</evidence>
<protein>
    <submittedName>
        <fullName evidence="2">Uncharacterized protein</fullName>
    </submittedName>
</protein>
<dbReference type="AlphaFoldDB" id="A0AA88NYR3"/>
<feature type="region of interest" description="Disordered" evidence="1">
    <location>
        <begin position="107"/>
        <end position="156"/>
    </location>
</feature>
<feature type="compositionally biased region" description="Basic residues" evidence="1">
    <location>
        <begin position="224"/>
        <end position="233"/>
    </location>
</feature>
<proteinExistence type="predicted"/>
<dbReference type="EMBL" id="JAVHJS010000002">
    <property type="protein sequence ID" value="KAK2866803.1"/>
    <property type="molecule type" value="Genomic_DNA"/>
</dbReference>
<organism evidence="2 3">
    <name type="scientific">Tachysurus vachellii</name>
    <name type="common">Darkbarbel catfish</name>
    <name type="synonym">Pelteobagrus vachellii</name>
    <dbReference type="NCBI Taxonomy" id="175792"/>
    <lineage>
        <taxon>Eukaryota</taxon>
        <taxon>Metazoa</taxon>
        <taxon>Chordata</taxon>
        <taxon>Craniata</taxon>
        <taxon>Vertebrata</taxon>
        <taxon>Euteleostomi</taxon>
        <taxon>Actinopterygii</taxon>
        <taxon>Neopterygii</taxon>
        <taxon>Teleostei</taxon>
        <taxon>Ostariophysi</taxon>
        <taxon>Siluriformes</taxon>
        <taxon>Bagridae</taxon>
        <taxon>Tachysurus</taxon>
    </lineage>
</organism>
<name>A0AA88NYR3_TACVA</name>
<gene>
    <name evidence="2" type="ORF">Q7C36_002859</name>
</gene>
<evidence type="ECO:0000313" key="3">
    <source>
        <dbReference type="Proteomes" id="UP001187315"/>
    </source>
</evidence>
<feature type="region of interest" description="Disordered" evidence="1">
    <location>
        <begin position="205"/>
        <end position="233"/>
    </location>
</feature>
<keyword evidence="3" id="KW-1185">Reference proteome</keyword>
<reference evidence="2" key="1">
    <citation type="submission" date="2023-08" db="EMBL/GenBank/DDBJ databases">
        <title>Pelteobagrus vachellii genome.</title>
        <authorList>
            <person name="Liu H."/>
        </authorList>
    </citation>
    <scope>NUCLEOTIDE SEQUENCE</scope>
    <source>
        <strain evidence="2">PRFRI_2022a</strain>
        <tissue evidence="2">Muscle</tissue>
    </source>
</reference>
<comment type="caution">
    <text evidence="2">The sequence shown here is derived from an EMBL/GenBank/DDBJ whole genome shotgun (WGS) entry which is preliminary data.</text>
</comment>
<sequence length="233" mass="27221">MESKSTRQLKSWVRKELKDLRCEMSKEIQGKITNVCLELAECVRLQTDQIYTLLQMKADTREMAIENLLNKKTSEVVGDLLLCADRTKTAEERKKAEDEDLLLLETKKGKDERPSRTMNQDMDAVSEEGEEEMKREKERQVVEQNKGTEKRKRLWEEKMKEGKGMLKEKRREDMIKEEKRELSHLFQDRAMASDLELLTFDFSQHGRGQVNKTPSDLMAGGQQKHSRSQRALA</sequence>
<evidence type="ECO:0000256" key="1">
    <source>
        <dbReference type="SAM" id="MobiDB-lite"/>
    </source>
</evidence>
<feature type="compositionally biased region" description="Basic and acidic residues" evidence="1">
    <location>
        <begin position="132"/>
        <end position="141"/>
    </location>
</feature>